<dbReference type="GO" id="GO:0007266">
    <property type="term" value="P:Rho protein signal transduction"/>
    <property type="evidence" value="ECO:0007669"/>
    <property type="project" value="TreeGrafter"/>
</dbReference>
<evidence type="ECO:0000256" key="2">
    <source>
        <dbReference type="ARBA" id="ARBA00022833"/>
    </source>
</evidence>
<evidence type="ECO:0000259" key="3">
    <source>
        <dbReference type="PROSITE" id="PS50081"/>
    </source>
</evidence>
<dbReference type="PROSITE" id="PS00479">
    <property type="entry name" value="ZF_DAG_PE_1"/>
    <property type="match status" value="1"/>
</dbReference>
<dbReference type="SUPFAM" id="SSF57889">
    <property type="entry name" value="Cysteine-rich domain"/>
    <property type="match status" value="1"/>
</dbReference>
<dbReference type="CDD" id="cd20821">
    <property type="entry name" value="C1_MgcRacGAP"/>
    <property type="match status" value="1"/>
</dbReference>
<dbReference type="Gene3D" id="3.30.60.20">
    <property type="match status" value="1"/>
</dbReference>
<accession>A0A7R9QM08</accession>
<dbReference type="GO" id="GO:0032154">
    <property type="term" value="C:cleavage furrow"/>
    <property type="evidence" value="ECO:0007669"/>
    <property type="project" value="TreeGrafter"/>
</dbReference>
<dbReference type="InterPro" id="IPR002219">
    <property type="entry name" value="PKC_DAG/PE"/>
</dbReference>
<evidence type="ECO:0000313" key="5">
    <source>
        <dbReference type="Proteomes" id="UP000728032"/>
    </source>
</evidence>
<dbReference type="PANTHER" id="PTHR46199">
    <property type="entry name" value="RAC GTPASE-ACTIVATING PROTEIN 1"/>
    <property type="match status" value="1"/>
</dbReference>
<dbReference type="EMBL" id="OC918367">
    <property type="protein sequence ID" value="CAD7649254.1"/>
    <property type="molecule type" value="Genomic_DNA"/>
</dbReference>
<evidence type="ECO:0000256" key="1">
    <source>
        <dbReference type="ARBA" id="ARBA00022723"/>
    </source>
</evidence>
<dbReference type="PROSITE" id="PS50081">
    <property type="entry name" value="ZF_DAG_PE_2"/>
    <property type="match status" value="1"/>
</dbReference>
<evidence type="ECO:0000313" key="4">
    <source>
        <dbReference type="EMBL" id="CAD7649254.1"/>
    </source>
</evidence>
<dbReference type="Pfam" id="PF00130">
    <property type="entry name" value="C1_1"/>
    <property type="match status" value="1"/>
</dbReference>
<dbReference type="AlphaFoldDB" id="A0A7R9QM08"/>
<dbReference type="Proteomes" id="UP000728032">
    <property type="component" value="Unassembled WGS sequence"/>
</dbReference>
<gene>
    <name evidence="4" type="ORF">ONB1V03_LOCUS7192</name>
</gene>
<dbReference type="PANTHER" id="PTHR46199:SF3">
    <property type="entry name" value="RAC GTPASE-ACTIVATING PROTEIN 1"/>
    <property type="match status" value="1"/>
</dbReference>
<name>A0A7R9QM08_9ACAR</name>
<dbReference type="GO" id="GO:0005096">
    <property type="term" value="F:GTPase activator activity"/>
    <property type="evidence" value="ECO:0007669"/>
    <property type="project" value="TreeGrafter"/>
</dbReference>
<dbReference type="GO" id="GO:0005634">
    <property type="term" value="C:nucleus"/>
    <property type="evidence" value="ECO:0007669"/>
    <property type="project" value="TreeGrafter"/>
</dbReference>
<proteinExistence type="predicted"/>
<protein>
    <recommendedName>
        <fullName evidence="3">Phorbol-ester/DAG-type domain-containing protein</fullName>
    </recommendedName>
</protein>
<reference evidence="4" key="1">
    <citation type="submission" date="2020-11" db="EMBL/GenBank/DDBJ databases">
        <authorList>
            <person name="Tran Van P."/>
        </authorList>
    </citation>
    <scope>NUCLEOTIDE SEQUENCE</scope>
</reference>
<keyword evidence="1" id="KW-0479">Metal-binding</keyword>
<dbReference type="OrthoDB" id="2218807at2759"/>
<dbReference type="EMBL" id="CAJPVJ010003542">
    <property type="protein sequence ID" value="CAG2167695.1"/>
    <property type="molecule type" value="Genomic_DNA"/>
</dbReference>
<dbReference type="GO" id="GO:0051233">
    <property type="term" value="C:spindle midzone"/>
    <property type="evidence" value="ECO:0007669"/>
    <property type="project" value="TreeGrafter"/>
</dbReference>
<dbReference type="GO" id="GO:0051256">
    <property type="term" value="P:mitotic spindle midzone assembly"/>
    <property type="evidence" value="ECO:0007669"/>
    <property type="project" value="TreeGrafter"/>
</dbReference>
<keyword evidence="2" id="KW-0862">Zinc</keyword>
<dbReference type="GO" id="GO:0046872">
    <property type="term" value="F:metal ion binding"/>
    <property type="evidence" value="ECO:0007669"/>
    <property type="project" value="UniProtKB-KW"/>
</dbReference>
<organism evidence="4">
    <name type="scientific">Oppiella nova</name>
    <dbReference type="NCBI Taxonomy" id="334625"/>
    <lineage>
        <taxon>Eukaryota</taxon>
        <taxon>Metazoa</taxon>
        <taxon>Ecdysozoa</taxon>
        <taxon>Arthropoda</taxon>
        <taxon>Chelicerata</taxon>
        <taxon>Arachnida</taxon>
        <taxon>Acari</taxon>
        <taxon>Acariformes</taxon>
        <taxon>Sarcoptiformes</taxon>
        <taxon>Oribatida</taxon>
        <taxon>Brachypylina</taxon>
        <taxon>Oppioidea</taxon>
        <taxon>Oppiidae</taxon>
        <taxon>Oppiella</taxon>
    </lineage>
</organism>
<dbReference type="GO" id="GO:0000281">
    <property type="term" value="P:mitotic cytokinesis"/>
    <property type="evidence" value="ECO:0007669"/>
    <property type="project" value="TreeGrafter"/>
</dbReference>
<dbReference type="SMART" id="SM00109">
    <property type="entry name" value="C1"/>
    <property type="match status" value="1"/>
</dbReference>
<sequence length="413" mass="46969">MADSGDSVDSAGQLGATSAPKLSLVAQFDDMCRFANSMIAVEEQSLIDLIRKCESNRLGWLSTHRELLDAKSKCKQLDEQNRELVSNLQHVRFGFGKEVQNREDLLKQRNALRSQLNAIKDFVLKDPVANQSQETRDKVLSYLNLNHLETVKEDTNESFYGLDFDRIEDNILSESVANRRKSGKRKSTECEPNAAERTKYAMTRRSNDGFLEPHFGDRLAPKAVFDDNIDLDSPTLETPAPRTSLNANQMPDERYGVVSKSTPRMGSLNSRLFSDANRRNLSPIFSTTPLEERKHNLIQKKAFKPAYCGPCREAIGFFGTFLCCEDCRVICHIKCKSRLPVPCIPFRKPNGKSSQMVLIADFAPQTRPMIPDYRVYKHEFSGRLIDFMKFDDSVALAGRQKYSDLMVIEYRVQ</sequence>
<dbReference type="GO" id="GO:0097149">
    <property type="term" value="C:centralspindlin complex"/>
    <property type="evidence" value="ECO:0007669"/>
    <property type="project" value="TreeGrafter"/>
</dbReference>
<feature type="domain" description="Phorbol-ester/DAG-type" evidence="3">
    <location>
        <begin position="294"/>
        <end position="343"/>
    </location>
</feature>
<keyword evidence="5" id="KW-1185">Reference proteome</keyword>
<dbReference type="GO" id="GO:0030496">
    <property type="term" value="C:midbody"/>
    <property type="evidence" value="ECO:0007669"/>
    <property type="project" value="TreeGrafter"/>
</dbReference>
<dbReference type="InterPro" id="IPR046349">
    <property type="entry name" value="C1-like_sf"/>
</dbReference>